<gene>
    <name evidence="4" type="ORF">GCM10011507_11580</name>
</gene>
<dbReference type="PANTHER" id="PTHR48081:SF30">
    <property type="entry name" value="ACETYL-HYDROLASE LIPR-RELATED"/>
    <property type="match status" value="1"/>
</dbReference>
<keyword evidence="5" id="KW-1185">Reference proteome</keyword>
<proteinExistence type="inferred from homology"/>
<accession>A0A916RMG3</accession>
<keyword evidence="2" id="KW-0378">Hydrolase</keyword>
<dbReference type="InterPro" id="IPR050300">
    <property type="entry name" value="GDXG_lipolytic_enzyme"/>
</dbReference>
<protein>
    <submittedName>
        <fullName evidence="4">Esterase</fullName>
    </submittedName>
</protein>
<evidence type="ECO:0000259" key="3">
    <source>
        <dbReference type="Pfam" id="PF07859"/>
    </source>
</evidence>
<dbReference type="GO" id="GO:0004806">
    <property type="term" value="F:triacylglycerol lipase activity"/>
    <property type="evidence" value="ECO:0007669"/>
    <property type="project" value="TreeGrafter"/>
</dbReference>
<comment type="similarity">
    <text evidence="1">Belongs to the 'GDXG' lipolytic enzyme family.</text>
</comment>
<dbReference type="Pfam" id="PF07859">
    <property type="entry name" value="Abhydrolase_3"/>
    <property type="match status" value="1"/>
</dbReference>
<evidence type="ECO:0000256" key="2">
    <source>
        <dbReference type="ARBA" id="ARBA00022801"/>
    </source>
</evidence>
<dbReference type="RefSeq" id="WP_188758310.1">
    <property type="nucleotide sequence ID" value="NZ_BMJB01000001.1"/>
</dbReference>
<dbReference type="Gene3D" id="3.40.50.1820">
    <property type="entry name" value="alpha/beta hydrolase"/>
    <property type="match status" value="1"/>
</dbReference>
<name>A0A916RMG3_9BACT</name>
<evidence type="ECO:0000313" key="4">
    <source>
        <dbReference type="EMBL" id="GGA61718.1"/>
    </source>
</evidence>
<organism evidence="4 5">
    <name type="scientific">Edaphobacter acidisoli</name>
    <dbReference type="NCBI Taxonomy" id="2040573"/>
    <lineage>
        <taxon>Bacteria</taxon>
        <taxon>Pseudomonadati</taxon>
        <taxon>Acidobacteriota</taxon>
        <taxon>Terriglobia</taxon>
        <taxon>Terriglobales</taxon>
        <taxon>Acidobacteriaceae</taxon>
        <taxon>Edaphobacter</taxon>
    </lineage>
</organism>
<comment type="caution">
    <text evidence="4">The sequence shown here is derived from an EMBL/GenBank/DDBJ whole genome shotgun (WGS) entry which is preliminary data.</text>
</comment>
<dbReference type="EMBL" id="BMJB01000001">
    <property type="protein sequence ID" value="GGA61718.1"/>
    <property type="molecule type" value="Genomic_DNA"/>
</dbReference>
<evidence type="ECO:0000313" key="5">
    <source>
        <dbReference type="Proteomes" id="UP000648801"/>
    </source>
</evidence>
<dbReference type="Proteomes" id="UP000648801">
    <property type="component" value="Unassembled WGS sequence"/>
</dbReference>
<feature type="domain" description="Alpha/beta hydrolase fold-3" evidence="3">
    <location>
        <begin position="125"/>
        <end position="325"/>
    </location>
</feature>
<sequence length="350" mass="37193">MRLEILWSGVAAVGLVCGVAVGQTGVTKDSSVIAADGTAHVTRVVPVPETISAEAQRFIGRQESDELKKPTVAQQRAGTDAWQAAAGKAFEAMYPVHVGADTIAGVPVRVVTPLTMPEANRGRVLINLHGGGFVVDSGSLTESVPIANLTQTKVISVLYRMAPEHPFPADVDDAVAVYKEVLKTYKPERIAIYGTSAGAILTGEVAVKLKQLGLPLPGALGIFSGMGDFSRVGDSQALFALNGLSGHLDPPAKPPILPEYVGTTDARDPVLSPVFADVHGFPPTLFITSERDLLLSGTTILHRKFLADGVDARLVVFEALPHAFWNNPELPESKDAVRMMANFFDRELGK</sequence>
<dbReference type="InterPro" id="IPR013094">
    <property type="entry name" value="AB_hydrolase_3"/>
</dbReference>
<reference evidence="4" key="1">
    <citation type="journal article" date="2014" name="Int. J. Syst. Evol. Microbiol.">
        <title>Complete genome sequence of Corynebacterium casei LMG S-19264T (=DSM 44701T), isolated from a smear-ripened cheese.</title>
        <authorList>
            <consortium name="US DOE Joint Genome Institute (JGI-PGF)"/>
            <person name="Walter F."/>
            <person name="Albersmeier A."/>
            <person name="Kalinowski J."/>
            <person name="Ruckert C."/>
        </authorList>
    </citation>
    <scope>NUCLEOTIDE SEQUENCE</scope>
    <source>
        <strain evidence="4">CGMCC 1.15447</strain>
    </source>
</reference>
<dbReference type="PANTHER" id="PTHR48081">
    <property type="entry name" value="AB HYDROLASE SUPERFAMILY PROTEIN C4A8.06C"/>
    <property type="match status" value="1"/>
</dbReference>
<evidence type="ECO:0000256" key="1">
    <source>
        <dbReference type="ARBA" id="ARBA00010515"/>
    </source>
</evidence>
<reference evidence="4" key="2">
    <citation type="submission" date="2020-09" db="EMBL/GenBank/DDBJ databases">
        <authorList>
            <person name="Sun Q."/>
            <person name="Zhou Y."/>
        </authorList>
    </citation>
    <scope>NUCLEOTIDE SEQUENCE</scope>
    <source>
        <strain evidence="4">CGMCC 1.15447</strain>
    </source>
</reference>
<dbReference type="InterPro" id="IPR029058">
    <property type="entry name" value="AB_hydrolase_fold"/>
</dbReference>
<dbReference type="SUPFAM" id="SSF53474">
    <property type="entry name" value="alpha/beta-Hydrolases"/>
    <property type="match status" value="1"/>
</dbReference>
<dbReference type="AlphaFoldDB" id="A0A916RMG3"/>